<keyword evidence="1" id="KW-0812">Transmembrane</keyword>
<proteinExistence type="predicted"/>
<evidence type="ECO:0000256" key="1">
    <source>
        <dbReference type="SAM" id="Phobius"/>
    </source>
</evidence>
<keyword evidence="1" id="KW-1133">Transmembrane helix</keyword>
<sequence>MTVTNEPFTGDRYERLKKSVDILASDPSMVGGEPPYNADGIRAFAKSVEQLRLLDGLTDYDANTVNLLVALDFMQGPERMAWRVYDMLTANPQTPHRDHDNEIAVVYTIVGILHMVIGAWLPPDPWRTLNRLAADTNEAYDVLKLESGNAGDHLKAAIDNVNDAIEALR</sequence>
<organism evidence="2 3">
    <name type="scientific">Mycolicibacterium fluoranthenivorans</name>
    <dbReference type="NCBI Taxonomy" id="258505"/>
    <lineage>
        <taxon>Bacteria</taxon>
        <taxon>Bacillati</taxon>
        <taxon>Actinomycetota</taxon>
        <taxon>Actinomycetes</taxon>
        <taxon>Mycobacteriales</taxon>
        <taxon>Mycobacteriaceae</taxon>
        <taxon>Mycolicibacterium</taxon>
    </lineage>
</organism>
<reference evidence="3" key="1">
    <citation type="submission" date="2016-10" db="EMBL/GenBank/DDBJ databases">
        <authorList>
            <person name="Varghese N."/>
            <person name="Submissions S."/>
        </authorList>
    </citation>
    <scope>NUCLEOTIDE SEQUENCE [LARGE SCALE GENOMIC DNA]</scope>
    <source>
        <strain evidence="3">UNC267MFSha1.1M11</strain>
    </source>
</reference>
<name>A0A1G4WKP3_9MYCO</name>
<dbReference type="STRING" id="1502745.SAMN02799620_03770"/>
<dbReference type="AlphaFoldDB" id="A0A1G4WKP3"/>
<protein>
    <submittedName>
        <fullName evidence="2">Uncharacterized protein</fullName>
    </submittedName>
</protein>
<feature type="transmembrane region" description="Helical" evidence="1">
    <location>
        <begin position="103"/>
        <end position="121"/>
    </location>
</feature>
<evidence type="ECO:0000313" key="2">
    <source>
        <dbReference type="EMBL" id="SCX24758.1"/>
    </source>
</evidence>
<dbReference type="Proteomes" id="UP000199707">
    <property type="component" value="Unassembled WGS sequence"/>
</dbReference>
<dbReference type="EMBL" id="FMUB01000007">
    <property type="protein sequence ID" value="SCX24758.1"/>
    <property type="molecule type" value="Genomic_DNA"/>
</dbReference>
<accession>A0A1G4WKP3</accession>
<evidence type="ECO:0000313" key="3">
    <source>
        <dbReference type="Proteomes" id="UP000199707"/>
    </source>
</evidence>
<gene>
    <name evidence="2" type="ORF">SAMN02799620_03770</name>
</gene>
<dbReference type="RefSeq" id="WP_090359566.1">
    <property type="nucleotide sequence ID" value="NZ_FMUB01000007.1"/>
</dbReference>
<keyword evidence="1" id="KW-0472">Membrane</keyword>